<dbReference type="PANTHER" id="PTHR18964:SF174">
    <property type="entry name" value="D-ALLOSE KINASE-RELATED"/>
    <property type="match status" value="1"/>
</dbReference>
<reference evidence="1" key="1">
    <citation type="submission" date="2018-06" db="EMBL/GenBank/DDBJ databases">
        <authorList>
            <person name="Zhirakovskaya E."/>
        </authorList>
    </citation>
    <scope>NUCLEOTIDE SEQUENCE</scope>
</reference>
<keyword evidence="1" id="KW-0418">Kinase</keyword>
<dbReference type="Pfam" id="PF00480">
    <property type="entry name" value="ROK"/>
    <property type="match status" value="1"/>
</dbReference>
<dbReference type="EMBL" id="UOFM01000190">
    <property type="protein sequence ID" value="VAW76703.1"/>
    <property type="molecule type" value="Genomic_DNA"/>
</dbReference>
<name>A0A3B0YKQ8_9ZZZZ</name>
<dbReference type="InterPro" id="IPR000600">
    <property type="entry name" value="ROK"/>
</dbReference>
<organism evidence="1">
    <name type="scientific">hydrothermal vent metagenome</name>
    <dbReference type="NCBI Taxonomy" id="652676"/>
    <lineage>
        <taxon>unclassified sequences</taxon>
        <taxon>metagenomes</taxon>
        <taxon>ecological metagenomes</taxon>
    </lineage>
</organism>
<dbReference type="GO" id="GO:0004396">
    <property type="term" value="F:hexokinase activity"/>
    <property type="evidence" value="ECO:0007669"/>
    <property type="project" value="TreeGrafter"/>
</dbReference>
<keyword evidence="1" id="KW-0808">Transferase</keyword>
<evidence type="ECO:0000313" key="1">
    <source>
        <dbReference type="EMBL" id="VAW76703.1"/>
    </source>
</evidence>
<proteinExistence type="predicted"/>
<protein>
    <submittedName>
        <fullName evidence="1">Cryptic sugar kinase Mak</fullName>
    </submittedName>
</protein>
<dbReference type="PROSITE" id="PS01125">
    <property type="entry name" value="ROK"/>
    <property type="match status" value="1"/>
</dbReference>
<dbReference type="AlphaFoldDB" id="A0A3B0YKQ8"/>
<dbReference type="CDD" id="cd24066">
    <property type="entry name" value="ASKHA_NBD_ROK_EcFRK-like"/>
    <property type="match status" value="1"/>
</dbReference>
<dbReference type="SUPFAM" id="SSF53067">
    <property type="entry name" value="Actin-like ATPase domain"/>
    <property type="match status" value="1"/>
</dbReference>
<sequence length="297" mass="31732">MDDIRIGIDLGGTKIEIIALDRHGVECLRRRVSTPEDDYAAILKTVVGLVRHAEQELACRASVGIGAPGAVSPATGLLKNSNSTCLNGKPLLKDLQQALRRPLRIANDADCFALSEASDGAAAGAGNMFGVIVGTGTGGGIVVEGKLLSGINAIAGEWGHNPLPWPTDEERPGPDCYCGRQGCIETWLSGPGLEHQYRQISGESFSAQEIAAAAEQDEPLAVQVMDRYVDRMARSLASVINLIDPEIIVLGGGVGNIERLYRDVPQVWQRYVFSDRVDTRLVKPQYGDSSGVRGAAW</sequence>
<accession>A0A3B0YKQ8</accession>
<dbReference type="InterPro" id="IPR049874">
    <property type="entry name" value="ROK_cs"/>
</dbReference>
<dbReference type="Gene3D" id="3.30.420.40">
    <property type="match status" value="2"/>
</dbReference>
<dbReference type="PANTHER" id="PTHR18964">
    <property type="entry name" value="ROK (REPRESSOR, ORF, KINASE) FAMILY"/>
    <property type="match status" value="1"/>
</dbReference>
<feature type="non-terminal residue" evidence="1">
    <location>
        <position position="297"/>
    </location>
</feature>
<dbReference type="InterPro" id="IPR043129">
    <property type="entry name" value="ATPase_NBD"/>
</dbReference>
<gene>
    <name evidence="1" type="ORF">MNBD_GAMMA14-886</name>
</gene>